<evidence type="ECO:0000313" key="2">
    <source>
        <dbReference type="Proteomes" id="UP000054771"/>
    </source>
</evidence>
<proteinExistence type="predicted"/>
<keyword evidence="2" id="KW-1185">Reference proteome</keyword>
<name>A0A0U5CAU6_ASPCI</name>
<dbReference type="AlphaFoldDB" id="A0A0U5CAU6"/>
<evidence type="ECO:0000313" key="1">
    <source>
        <dbReference type="EMBL" id="CEL06364.1"/>
    </source>
</evidence>
<dbReference type="Proteomes" id="UP000054771">
    <property type="component" value="Unassembled WGS sequence"/>
</dbReference>
<dbReference type="OrthoDB" id="10264507at2759"/>
<sequence>MSLCRPTKVSEQDLIKANFQKVNTYKNFRCSQHNLFFEVNIYQENPVNKHHWRATIARPATDIDLQQRSNSDKDDFATVQGNTRDQRLQFIKYCLQKVLPDICQPFIGPLENLAVLDSLNSYLDLGVNLSSAWEETLIPPKIVSFVLSVGCPQRPSSPTFQGQGRITQTLSNLAYTAVETRITGPKGSRDDLMGILESMSDISR</sequence>
<protein>
    <submittedName>
        <fullName evidence="1">Putative MFS multidrug transporter</fullName>
    </submittedName>
</protein>
<organism evidence="1 2">
    <name type="scientific">Aspergillus calidoustus</name>
    <dbReference type="NCBI Taxonomy" id="454130"/>
    <lineage>
        <taxon>Eukaryota</taxon>
        <taxon>Fungi</taxon>
        <taxon>Dikarya</taxon>
        <taxon>Ascomycota</taxon>
        <taxon>Pezizomycotina</taxon>
        <taxon>Eurotiomycetes</taxon>
        <taxon>Eurotiomycetidae</taxon>
        <taxon>Eurotiales</taxon>
        <taxon>Aspergillaceae</taxon>
        <taxon>Aspergillus</taxon>
        <taxon>Aspergillus subgen. Nidulantes</taxon>
    </lineage>
</organism>
<dbReference type="STRING" id="454130.A0A0U5CAU6"/>
<reference evidence="2" key="1">
    <citation type="journal article" date="2016" name="Genome Announc.">
        <title>Draft genome sequences of fungus Aspergillus calidoustus.</title>
        <authorList>
            <person name="Horn F."/>
            <person name="Linde J."/>
            <person name="Mattern D.J."/>
            <person name="Walther G."/>
            <person name="Guthke R."/>
            <person name="Scherlach K."/>
            <person name="Martin K."/>
            <person name="Brakhage A.A."/>
            <person name="Petzke L."/>
            <person name="Valiante V."/>
        </authorList>
    </citation>
    <scope>NUCLEOTIDE SEQUENCE [LARGE SCALE GENOMIC DNA]</scope>
    <source>
        <strain evidence="2">SF006504</strain>
    </source>
</reference>
<gene>
    <name evidence="1" type="ORF">ASPCAL07470</name>
</gene>
<dbReference type="EMBL" id="CDMC01000005">
    <property type="protein sequence ID" value="CEL06364.1"/>
    <property type="molecule type" value="Genomic_DNA"/>
</dbReference>
<accession>A0A0U5CAU6</accession>